<dbReference type="PANTHER" id="PTHR43586">
    <property type="entry name" value="CYSTEINE DESULFURASE"/>
    <property type="match status" value="1"/>
</dbReference>
<gene>
    <name evidence="2" type="ORF">N7496_007686</name>
</gene>
<comment type="caution">
    <text evidence="2">The sequence shown here is derived from an EMBL/GenBank/DDBJ whole genome shotgun (WGS) entry which is preliminary data.</text>
</comment>
<name>A0A9W9RXD1_9EURO</name>
<evidence type="ECO:0000259" key="1">
    <source>
        <dbReference type="Pfam" id="PF00266"/>
    </source>
</evidence>
<dbReference type="InterPro" id="IPR015424">
    <property type="entry name" value="PyrdxlP-dep_Trfase"/>
</dbReference>
<dbReference type="SUPFAM" id="SSF53383">
    <property type="entry name" value="PLP-dependent transferases"/>
    <property type="match status" value="1"/>
</dbReference>
<dbReference type="GeneID" id="81439784"/>
<dbReference type="PANTHER" id="PTHR43586:SF21">
    <property type="entry name" value="PYRIDOXAL PHOSPHATE (PLP)-DEPENDENT ASPARTATE AMINOTRANSFERASE SUPERFAMILY"/>
    <property type="match status" value="1"/>
</dbReference>
<proteinExistence type="predicted"/>
<dbReference type="RefSeq" id="XP_056552668.1">
    <property type="nucleotide sequence ID" value="XM_056700605.1"/>
</dbReference>
<feature type="domain" description="Aminotransferase class V" evidence="1">
    <location>
        <begin position="22"/>
        <end position="388"/>
    </location>
</feature>
<dbReference type="InterPro" id="IPR015422">
    <property type="entry name" value="PyrdxlP-dep_Trfase_small"/>
</dbReference>
<dbReference type="Gene3D" id="3.90.1150.10">
    <property type="entry name" value="Aspartate Aminotransferase, domain 1"/>
    <property type="match status" value="1"/>
</dbReference>
<dbReference type="Gene3D" id="3.40.640.10">
    <property type="entry name" value="Type I PLP-dependent aspartate aminotransferase-like (Major domain)"/>
    <property type="match status" value="1"/>
</dbReference>
<evidence type="ECO:0000313" key="2">
    <source>
        <dbReference type="EMBL" id="KAJ5367926.1"/>
    </source>
</evidence>
<dbReference type="AlphaFoldDB" id="A0A9W9RXD1"/>
<evidence type="ECO:0000313" key="3">
    <source>
        <dbReference type="Proteomes" id="UP001147782"/>
    </source>
</evidence>
<dbReference type="EMBL" id="JAPZBS010000007">
    <property type="protein sequence ID" value="KAJ5367926.1"/>
    <property type="molecule type" value="Genomic_DNA"/>
</dbReference>
<dbReference type="InterPro" id="IPR000192">
    <property type="entry name" value="Aminotrans_V_dom"/>
</dbReference>
<reference evidence="2" key="2">
    <citation type="journal article" date="2023" name="IMA Fungus">
        <title>Comparative genomic study of the Penicillium genus elucidates a diverse pangenome and 15 lateral gene transfer events.</title>
        <authorList>
            <person name="Petersen C."/>
            <person name="Sorensen T."/>
            <person name="Nielsen M.R."/>
            <person name="Sondergaard T.E."/>
            <person name="Sorensen J.L."/>
            <person name="Fitzpatrick D.A."/>
            <person name="Frisvad J.C."/>
            <person name="Nielsen K.L."/>
        </authorList>
    </citation>
    <scope>NUCLEOTIDE SEQUENCE</scope>
    <source>
        <strain evidence="2">IBT 29864</strain>
    </source>
</reference>
<keyword evidence="3" id="KW-1185">Reference proteome</keyword>
<protein>
    <recommendedName>
        <fullName evidence="1">Aminotransferase class V domain-containing protein</fullName>
    </recommendedName>
</protein>
<accession>A0A9W9RXD1</accession>
<dbReference type="InterPro" id="IPR015421">
    <property type="entry name" value="PyrdxlP-dep_Trfase_major"/>
</dbReference>
<dbReference type="OrthoDB" id="420046at2759"/>
<dbReference type="Proteomes" id="UP001147782">
    <property type="component" value="Unassembled WGS sequence"/>
</dbReference>
<organism evidence="2 3">
    <name type="scientific">Penicillium cataractarum</name>
    <dbReference type="NCBI Taxonomy" id="2100454"/>
    <lineage>
        <taxon>Eukaryota</taxon>
        <taxon>Fungi</taxon>
        <taxon>Dikarya</taxon>
        <taxon>Ascomycota</taxon>
        <taxon>Pezizomycotina</taxon>
        <taxon>Eurotiomycetes</taxon>
        <taxon>Eurotiomycetidae</taxon>
        <taxon>Eurotiales</taxon>
        <taxon>Aspergillaceae</taxon>
        <taxon>Penicillium</taxon>
    </lineage>
</organism>
<reference evidence="2" key="1">
    <citation type="submission" date="2022-11" db="EMBL/GenBank/DDBJ databases">
        <authorList>
            <person name="Petersen C."/>
        </authorList>
    </citation>
    <scope>NUCLEOTIDE SEQUENCE</scope>
    <source>
        <strain evidence="2">IBT 29864</strain>
    </source>
</reference>
<sequence length="401" mass="43371">MASALDVAAARAAFPALEGEQIYMDNAGSQVLGTVADSIHSYLLNTNVQLGATYKTSQTSTAAYENGYKAAAGFINAQPEEISLGVSTTQLLHNLSTALKFQPGDELIVSKLNHEANSAPWARIAERLGLTVKWWASSDPKNPTCDVADLKTLLSDKTRLVACPHASNITGTISPIREIADAVHAHPRALLCVDGVALAPHRQVDVQALGVDFYAFSWYKVYGPHLAQLYASSRIHDEINSLAHFFKPTNTLDLKLNLASANYELTQSIPAVVAYFGADPGATWTAMVAHEERLQGILLRFLVAHDRVTIIGEPSASQELRVPVISFVVSGVQSQRLVEAVEARSAYGFRSGHMYSHRLLKDVCGLEDVDDGVVRVSLLHYNTEAEVAGLVTVLQEALAEL</sequence>
<dbReference type="Pfam" id="PF00266">
    <property type="entry name" value="Aminotran_5"/>
    <property type="match status" value="1"/>
</dbReference>